<evidence type="ECO:0000256" key="7">
    <source>
        <dbReference type="SAM" id="MobiDB-lite"/>
    </source>
</evidence>
<dbReference type="PROSITE" id="PS00463">
    <property type="entry name" value="ZN2_CY6_FUNGAL_1"/>
    <property type="match status" value="1"/>
</dbReference>
<evidence type="ECO:0000256" key="1">
    <source>
        <dbReference type="ARBA" id="ARBA00004123"/>
    </source>
</evidence>
<keyword evidence="6" id="KW-0539">Nucleus</keyword>
<keyword evidence="4" id="KW-0238">DNA-binding</keyword>
<organism evidence="9 10">
    <name type="scientific">Phialocephala subalpina</name>
    <dbReference type="NCBI Taxonomy" id="576137"/>
    <lineage>
        <taxon>Eukaryota</taxon>
        <taxon>Fungi</taxon>
        <taxon>Dikarya</taxon>
        <taxon>Ascomycota</taxon>
        <taxon>Pezizomycotina</taxon>
        <taxon>Leotiomycetes</taxon>
        <taxon>Helotiales</taxon>
        <taxon>Mollisiaceae</taxon>
        <taxon>Phialocephala</taxon>
        <taxon>Phialocephala fortinii species complex</taxon>
    </lineage>
</organism>
<dbReference type="GO" id="GO:0005634">
    <property type="term" value="C:nucleus"/>
    <property type="evidence" value="ECO:0007669"/>
    <property type="project" value="UniProtKB-SubCell"/>
</dbReference>
<evidence type="ECO:0000256" key="2">
    <source>
        <dbReference type="ARBA" id="ARBA00022723"/>
    </source>
</evidence>
<feature type="region of interest" description="Disordered" evidence="7">
    <location>
        <begin position="92"/>
        <end position="127"/>
    </location>
</feature>
<dbReference type="GO" id="GO:0008270">
    <property type="term" value="F:zinc ion binding"/>
    <property type="evidence" value="ECO:0007669"/>
    <property type="project" value="InterPro"/>
</dbReference>
<dbReference type="GO" id="GO:0000981">
    <property type="term" value="F:DNA-binding transcription factor activity, RNA polymerase II-specific"/>
    <property type="evidence" value="ECO:0007669"/>
    <property type="project" value="InterPro"/>
</dbReference>
<sequence>MAVSSAAMSLRDSFGDRKLPDISRKITACVACRKQKIKCHLSGSPPCSRCKTRGLPCTVNKSLQMILEGDAGWKEVMEKRLEKIEAALTLDRNHQHSSSASTPGSQASPAVSNSNIEPANNDPTSLLQAEPASDVNLNLSCNLGSFPGSSIITLTFAENGTQSKPKPDLISSGIITLEAAETCFAVYQKSMEPCIPQVLAANDCLANVRARSSLLTTAICTVGSFSADSPSYNRCYDTFLQEVSGRLFSRHHSVDDVRALCIGAFWLNKVSSTLIGLAVRMANDLNLHRCITKMPHAKSECYERTRLYFLVYVCDHHCSLTYGKPPMTRDFHSLKSPKTFLQSAHCIPGDEMLINQVELWSISSKVFDIFGADIEASITEERVAEIEALGSCFDLCRSTCHRPDTAGIAQPYEFSQQLFDLYIHCAKLSLFSHTFRGSSHKHARSPATFDEKGKLERCALDGALSIVQSIAFGTDFQQRLEFLPSYFNTMIAFASISLMKASEREPMMSYLDKAEVSTALYRLVEVFQGCSTRVQAEHPLRSVARSLRNAMNQFCQPSANNVDPLENGNLALDNYGNCSWSMDYIGDCNNFLPYPNEFDPGFLGFH</sequence>
<keyword evidence="5" id="KW-0804">Transcription</keyword>
<dbReference type="InterPro" id="IPR001138">
    <property type="entry name" value="Zn2Cys6_DnaBD"/>
</dbReference>
<keyword evidence="2" id="KW-0479">Metal-binding</keyword>
<reference evidence="9 10" key="1">
    <citation type="submission" date="2016-03" db="EMBL/GenBank/DDBJ databases">
        <authorList>
            <person name="Ploux O."/>
        </authorList>
    </citation>
    <scope>NUCLEOTIDE SEQUENCE [LARGE SCALE GENOMIC DNA]</scope>
    <source>
        <strain evidence="9 10">UAMH 11012</strain>
    </source>
</reference>
<keyword evidence="10" id="KW-1185">Reference proteome</keyword>
<dbReference type="CDD" id="cd00067">
    <property type="entry name" value="GAL4"/>
    <property type="match status" value="1"/>
</dbReference>
<dbReference type="SUPFAM" id="SSF57701">
    <property type="entry name" value="Zn2/Cys6 DNA-binding domain"/>
    <property type="match status" value="1"/>
</dbReference>
<dbReference type="GO" id="GO:0006351">
    <property type="term" value="P:DNA-templated transcription"/>
    <property type="evidence" value="ECO:0007669"/>
    <property type="project" value="InterPro"/>
</dbReference>
<dbReference type="GO" id="GO:0000976">
    <property type="term" value="F:transcription cis-regulatory region binding"/>
    <property type="evidence" value="ECO:0007669"/>
    <property type="project" value="TreeGrafter"/>
</dbReference>
<evidence type="ECO:0000313" key="9">
    <source>
        <dbReference type="EMBL" id="CZR58310.1"/>
    </source>
</evidence>
<dbReference type="OrthoDB" id="4060227at2759"/>
<comment type="subcellular location">
    <subcellularLocation>
        <location evidence="1">Nucleus</location>
    </subcellularLocation>
</comment>
<dbReference type="PANTHER" id="PTHR31845:SF17">
    <property type="entry name" value="ZN(II)2CYS6 TRANSCRIPTION FACTOR (EUROFUNG)"/>
    <property type="match status" value="1"/>
</dbReference>
<feature type="domain" description="Zn(2)-C6 fungal-type" evidence="8">
    <location>
        <begin position="28"/>
        <end position="59"/>
    </location>
</feature>
<dbReference type="InterPro" id="IPR036864">
    <property type="entry name" value="Zn2-C6_fun-type_DNA-bd_sf"/>
</dbReference>
<dbReference type="InterPro" id="IPR007219">
    <property type="entry name" value="XnlR_reg_dom"/>
</dbReference>
<name>A0A1L7WZV5_9HELO</name>
<dbReference type="EMBL" id="FJOG01000011">
    <property type="protein sequence ID" value="CZR58310.1"/>
    <property type="molecule type" value="Genomic_DNA"/>
</dbReference>
<evidence type="ECO:0000256" key="3">
    <source>
        <dbReference type="ARBA" id="ARBA00023015"/>
    </source>
</evidence>
<dbReference type="InterPro" id="IPR051089">
    <property type="entry name" value="prtT"/>
</dbReference>
<evidence type="ECO:0000256" key="5">
    <source>
        <dbReference type="ARBA" id="ARBA00023163"/>
    </source>
</evidence>
<dbReference type="SMART" id="SM00066">
    <property type="entry name" value="GAL4"/>
    <property type="match status" value="1"/>
</dbReference>
<accession>A0A1L7WZV5</accession>
<gene>
    <name evidence="9" type="ORF">PAC_08202</name>
</gene>
<evidence type="ECO:0000256" key="6">
    <source>
        <dbReference type="ARBA" id="ARBA00023242"/>
    </source>
</evidence>
<dbReference type="PANTHER" id="PTHR31845">
    <property type="entry name" value="FINGER DOMAIN PROTEIN, PUTATIVE-RELATED"/>
    <property type="match status" value="1"/>
</dbReference>
<dbReference type="SMART" id="SM00906">
    <property type="entry name" value="Fungal_trans"/>
    <property type="match status" value="1"/>
</dbReference>
<feature type="compositionally biased region" description="Polar residues" evidence="7">
    <location>
        <begin position="110"/>
        <end position="127"/>
    </location>
</feature>
<dbReference type="AlphaFoldDB" id="A0A1L7WZV5"/>
<dbReference type="Pfam" id="PF04082">
    <property type="entry name" value="Fungal_trans"/>
    <property type="match status" value="1"/>
</dbReference>
<dbReference type="PROSITE" id="PS50048">
    <property type="entry name" value="ZN2_CY6_FUNGAL_2"/>
    <property type="match status" value="1"/>
</dbReference>
<evidence type="ECO:0000256" key="4">
    <source>
        <dbReference type="ARBA" id="ARBA00023125"/>
    </source>
</evidence>
<dbReference type="Proteomes" id="UP000184330">
    <property type="component" value="Unassembled WGS sequence"/>
</dbReference>
<evidence type="ECO:0000313" key="10">
    <source>
        <dbReference type="Proteomes" id="UP000184330"/>
    </source>
</evidence>
<feature type="compositionally biased region" description="Low complexity" evidence="7">
    <location>
        <begin position="96"/>
        <end position="109"/>
    </location>
</feature>
<proteinExistence type="predicted"/>
<dbReference type="CDD" id="cd12148">
    <property type="entry name" value="fungal_TF_MHR"/>
    <property type="match status" value="1"/>
</dbReference>
<keyword evidence="3" id="KW-0805">Transcription regulation</keyword>
<dbReference type="Gene3D" id="4.10.240.10">
    <property type="entry name" value="Zn(2)-C6 fungal-type DNA-binding domain"/>
    <property type="match status" value="1"/>
</dbReference>
<dbReference type="Pfam" id="PF00172">
    <property type="entry name" value="Zn_clus"/>
    <property type="match status" value="1"/>
</dbReference>
<protein>
    <recommendedName>
        <fullName evidence="8">Zn(2)-C6 fungal-type domain-containing protein</fullName>
    </recommendedName>
</protein>
<evidence type="ECO:0000259" key="8">
    <source>
        <dbReference type="PROSITE" id="PS50048"/>
    </source>
</evidence>